<comment type="caution">
    <text evidence="1">The sequence shown here is derived from an EMBL/GenBank/DDBJ whole genome shotgun (WGS) entry which is preliminary data.</text>
</comment>
<keyword evidence="2" id="KW-1185">Reference proteome</keyword>
<evidence type="ECO:0000313" key="1">
    <source>
        <dbReference type="EMBL" id="CAH9123690.1"/>
    </source>
</evidence>
<dbReference type="AlphaFoldDB" id="A0AAV0EMB6"/>
<name>A0AAV0EMB6_9ASTE</name>
<dbReference type="PANTHER" id="PTHR33103:SF19">
    <property type="entry name" value="OS09G0544700 PROTEIN"/>
    <property type="match status" value="1"/>
</dbReference>
<evidence type="ECO:0000313" key="2">
    <source>
        <dbReference type="Proteomes" id="UP001152523"/>
    </source>
</evidence>
<dbReference type="Proteomes" id="UP001152523">
    <property type="component" value="Unassembled WGS sequence"/>
</dbReference>
<accession>A0AAV0EMB6</accession>
<evidence type="ECO:0008006" key="3">
    <source>
        <dbReference type="Google" id="ProtNLM"/>
    </source>
</evidence>
<dbReference type="PANTHER" id="PTHR33103">
    <property type="entry name" value="OS01G0153900 PROTEIN"/>
    <property type="match status" value="1"/>
</dbReference>
<reference evidence="1" key="1">
    <citation type="submission" date="2022-07" db="EMBL/GenBank/DDBJ databases">
        <authorList>
            <person name="Macas J."/>
            <person name="Novak P."/>
            <person name="Neumann P."/>
        </authorList>
    </citation>
    <scope>NUCLEOTIDE SEQUENCE</scope>
</reference>
<dbReference type="EMBL" id="CAMAPF010000932">
    <property type="protein sequence ID" value="CAH9123690.1"/>
    <property type="molecule type" value="Genomic_DNA"/>
</dbReference>
<protein>
    <recommendedName>
        <fullName evidence="3">DUF674 domain-containing protein</fullName>
    </recommendedName>
</protein>
<gene>
    <name evidence="1" type="ORF">CEPIT_LOCUS25417</name>
</gene>
<sequence>MAAATQTVSLKLLINKNAKKVVFAEAEKPFVDFLFFLMSLPLGTVIKLVTQKCMVGALGNLYGSIADLSDTYLQPGTNKDAFLNPKVPDLSVEVPLLTPAPAAASPAAKKVYFCSGVRNGYGCGQTRSYSDDPTTICPSCRSYMNVEASNITPVKAAAAADSSSKGEGGGFVRGVATYMIMDDLKVMPQSTISTITILNEYKIKNFEALEVKVVHLDVGAGLKLLKAALQTDSVLTNVFLAN</sequence>
<proteinExistence type="predicted"/>
<dbReference type="Pfam" id="PF05056">
    <property type="entry name" value="DUF674"/>
    <property type="match status" value="1"/>
</dbReference>
<organism evidence="1 2">
    <name type="scientific">Cuscuta epithymum</name>
    <dbReference type="NCBI Taxonomy" id="186058"/>
    <lineage>
        <taxon>Eukaryota</taxon>
        <taxon>Viridiplantae</taxon>
        <taxon>Streptophyta</taxon>
        <taxon>Embryophyta</taxon>
        <taxon>Tracheophyta</taxon>
        <taxon>Spermatophyta</taxon>
        <taxon>Magnoliopsida</taxon>
        <taxon>eudicotyledons</taxon>
        <taxon>Gunneridae</taxon>
        <taxon>Pentapetalae</taxon>
        <taxon>asterids</taxon>
        <taxon>lamiids</taxon>
        <taxon>Solanales</taxon>
        <taxon>Convolvulaceae</taxon>
        <taxon>Cuscuteae</taxon>
        <taxon>Cuscuta</taxon>
        <taxon>Cuscuta subgen. Cuscuta</taxon>
    </lineage>
</organism>
<dbReference type="InterPro" id="IPR007750">
    <property type="entry name" value="DUF674"/>
</dbReference>